<proteinExistence type="predicted"/>
<dbReference type="Gene3D" id="2.60.120.560">
    <property type="entry name" value="Exo-inulinase, domain 1"/>
    <property type="match status" value="1"/>
</dbReference>
<organism evidence="1 2">
    <name type="scientific">Dictyobacter alpinus</name>
    <dbReference type="NCBI Taxonomy" id="2014873"/>
    <lineage>
        <taxon>Bacteria</taxon>
        <taxon>Bacillati</taxon>
        <taxon>Chloroflexota</taxon>
        <taxon>Ktedonobacteria</taxon>
        <taxon>Ktedonobacterales</taxon>
        <taxon>Dictyobacteraceae</taxon>
        <taxon>Dictyobacter</taxon>
    </lineage>
</organism>
<keyword evidence="2" id="KW-1185">Reference proteome</keyword>
<name>A0A402BFD0_9CHLR</name>
<dbReference type="AlphaFoldDB" id="A0A402BFD0"/>
<sequence length="204" mass="22996">MYLPHDPGNPYQVAGQLLINDALTSDASAIVQHSNTEGTCLYKDGAFHNRVIRKTYIKPCMLDGIILHNFVYEVQMQFLQGNCGGILFRSNFPLMYYFLVCTNGQYRLVRYDRDNVANRKILLVQTTSALHTGLKAINTLAVVAQDSHFELFINTLKIAQAQDTAYAEGQIGTLAHTCSIARTDYDCVDTTEVRFTNLHVWKLP</sequence>
<protein>
    <recommendedName>
        <fullName evidence="3">3-keto-disaccharide hydrolase domain-containing protein</fullName>
    </recommendedName>
</protein>
<dbReference type="EMBL" id="BIFT01000002">
    <property type="protein sequence ID" value="GCE30049.1"/>
    <property type="molecule type" value="Genomic_DNA"/>
</dbReference>
<evidence type="ECO:0008006" key="3">
    <source>
        <dbReference type="Google" id="ProtNLM"/>
    </source>
</evidence>
<dbReference type="Proteomes" id="UP000287171">
    <property type="component" value="Unassembled WGS sequence"/>
</dbReference>
<evidence type="ECO:0000313" key="2">
    <source>
        <dbReference type="Proteomes" id="UP000287171"/>
    </source>
</evidence>
<accession>A0A402BFD0</accession>
<reference evidence="2" key="1">
    <citation type="submission" date="2018-12" db="EMBL/GenBank/DDBJ databases">
        <title>Tengunoibacter tsumagoiensis gen. nov., sp. nov., Dictyobacter kobayashii sp. nov., D. alpinus sp. nov., and D. joshuensis sp. nov. and description of Dictyobacteraceae fam. nov. within the order Ktedonobacterales isolated from Tengu-no-mugimeshi.</title>
        <authorList>
            <person name="Wang C.M."/>
            <person name="Zheng Y."/>
            <person name="Sakai Y."/>
            <person name="Toyoda A."/>
            <person name="Minakuchi Y."/>
            <person name="Abe K."/>
            <person name="Yokota A."/>
            <person name="Yabe S."/>
        </authorList>
    </citation>
    <scope>NUCLEOTIDE SEQUENCE [LARGE SCALE GENOMIC DNA]</scope>
    <source>
        <strain evidence="2">Uno16</strain>
    </source>
</reference>
<evidence type="ECO:0000313" key="1">
    <source>
        <dbReference type="EMBL" id="GCE30049.1"/>
    </source>
</evidence>
<gene>
    <name evidence="1" type="ORF">KDA_55330</name>
</gene>
<comment type="caution">
    <text evidence="1">The sequence shown here is derived from an EMBL/GenBank/DDBJ whole genome shotgun (WGS) entry which is preliminary data.</text>
</comment>